<protein>
    <submittedName>
        <fullName evidence="3">Uncharacterized protein</fullName>
    </submittedName>
</protein>
<feature type="compositionally biased region" description="Low complexity" evidence="2">
    <location>
        <begin position="24"/>
        <end position="42"/>
    </location>
</feature>
<proteinExistence type="predicted"/>
<feature type="region of interest" description="Disordered" evidence="2">
    <location>
        <begin position="1"/>
        <end position="42"/>
    </location>
</feature>
<evidence type="ECO:0000256" key="1">
    <source>
        <dbReference type="SAM" id="Coils"/>
    </source>
</evidence>
<dbReference type="AlphaFoldDB" id="A0A7S3AGG9"/>
<sequence length="219" mass="22785">MIDAALTRTSKPWSKCAGSGPTGGDDTSSASSSEVSSGEVSPVGLTARGIFDGARRAVLTVGESVRRLGGEGLFTPKTSKALAGVSKLSIPPPQPVRPPKEEFAHDVATEAVLGGMAEALEEEVRQKESQANAAAARLKAAEAALRAAERLMKQQAQRKAARAEQELREQMLRAQQAAAAHDMLARMEQSAISLQAGTLPISAAARPNPAVIPLGELEA</sequence>
<evidence type="ECO:0000256" key="2">
    <source>
        <dbReference type="SAM" id="MobiDB-lite"/>
    </source>
</evidence>
<organism evidence="3">
    <name type="scientific">Haptolina ericina</name>
    <dbReference type="NCBI Taxonomy" id="156174"/>
    <lineage>
        <taxon>Eukaryota</taxon>
        <taxon>Haptista</taxon>
        <taxon>Haptophyta</taxon>
        <taxon>Prymnesiophyceae</taxon>
        <taxon>Prymnesiales</taxon>
        <taxon>Prymnesiaceae</taxon>
        <taxon>Haptolina</taxon>
    </lineage>
</organism>
<gene>
    <name evidence="3" type="ORF">HERI1096_LOCUS3744</name>
</gene>
<feature type="coiled-coil region" evidence="1">
    <location>
        <begin position="117"/>
        <end position="180"/>
    </location>
</feature>
<accession>A0A7S3AGG9</accession>
<name>A0A7S3AGG9_9EUKA</name>
<dbReference type="EMBL" id="HBHX01006791">
    <property type="protein sequence ID" value="CAE0103086.1"/>
    <property type="molecule type" value="Transcribed_RNA"/>
</dbReference>
<reference evidence="3" key="1">
    <citation type="submission" date="2021-01" db="EMBL/GenBank/DDBJ databases">
        <authorList>
            <person name="Corre E."/>
            <person name="Pelletier E."/>
            <person name="Niang G."/>
            <person name="Scheremetjew M."/>
            <person name="Finn R."/>
            <person name="Kale V."/>
            <person name="Holt S."/>
            <person name="Cochrane G."/>
            <person name="Meng A."/>
            <person name="Brown T."/>
            <person name="Cohen L."/>
        </authorList>
    </citation>
    <scope>NUCLEOTIDE SEQUENCE</scope>
    <source>
        <strain evidence="3">CCMP281</strain>
    </source>
</reference>
<keyword evidence="1" id="KW-0175">Coiled coil</keyword>
<evidence type="ECO:0000313" key="3">
    <source>
        <dbReference type="EMBL" id="CAE0103086.1"/>
    </source>
</evidence>